<keyword evidence="3" id="KW-1185">Reference proteome</keyword>
<evidence type="ECO:0000313" key="3">
    <source>
        <dbReference type="Proteomes" id="UP000546162"/>
    </source>
</evidence>
<evidence type="ECO:0000259" key="1">
    <source>
        <dbReference type="SMART" id="SM00065"/>
    </source>
</evidence>
<dbReference type="EMBL" id="JACHNB010000001">
    <property type="protein sequence ID" value="MBB4743909.1"/>
    <property type="molecule type" value="Genomic_DNA"/>
</dbReference>
<comment type="caution">
    <text evidence="2">The sequence shown here is derived from an EMBL/GenBank/DDBJ whole genome shotgun (WGS) entry which is preliminary data.</text>
</comment>
<dbReference type="SUPFAM" id="SSF55781">
    <property type="entry name" value="GAF domain-like"/>
    <property type="match status" value="1"/>
</dbReference>
<dbReference type="RefSeq" id="WP_185044144.1">
    <property type="nucleotide sequence ID" value="NZ_BAABFG010000005.1"/>
</dbReference>
<dbReference type="PANTHER" id="PTHR43102:SF2">
    <property type="entry name" value="GAF DOMAIN-CONTAINING PROTEIN"/>
    <property type="match status" value="1"/>
</dbReference>
<dbReference type="SMART" id="SM00065">
    <property type="entry name" value="GAF"/>
    <property type="match status" value="1"/>
</dbReference>
<dbReference type="InterPro" id="IPR003018">
    <property type="entry name" value="GAF"/>
</dbReference>
<dbReference type="Proteomes" id="UP000546162">
    <property type="component" value="Unassembled WGS sequence"/>
</dbReference>
<organism evidence="2 3">
    <name type="scientific">Actinoplanes octamycinicus</name>
    <dbReference type="NCBI Taxonomy" id="135948"/>
    <lineage>
        <taxon>Bacteria</taxon>
        <taxon>Bacillati</taxon>
        <taxon>Actinomycetota</taxon>
        <taxon>Actinomycetes</taxon>
        <taxon>Micromonosporales</taxon>
        <taxon>Micromonosporaceae</taxon>
        <taxon>Actinoplanes</taxon>
    </lineage>
</organism>
<evidence type="ECO:0000313" key="2">
    <source>
        <dbReference type="EMBL" id="MBB4743909.1"/>
    </source>
</evidence>
<name>A0A7W7H4Z6_9ACTN</name>
<protein>
    <submittedName>
        <fullName evidence="2">GAF domain-containing protein</fullName>
    </submittedName>
</protein>
<gene>
    <name evidence="2" type="ORF">BJY16_007368</name>
</gene>
<reference evidence="2 3" key="1">
    <citation type="submission" date="2020-08" db="EMBL/GenBank/DDBJ databases">
        <title>Sequencing the genomes of 1000 actinobacteria strains.</title>
        <authorList>
            <person name="Klenk H.-P."/>
        </authorList>
    </citation>
    <scope>NUCLEOTIDE SEQUENCE [LARGE SCALE GENOMIC DNA]</scope>
    <source>
        <strain evidence="2 3">DSM 45809</strain>
    </source>
</reference>
<proteinExistence type="predicted"/>
<dbReference type="PANTHER" id="PTHR43102">
    <property type="entry name" value="SLR1143 PROTEIN"/>
    <property type="match status" value="1"/>
</dbReference>
<dbReference type="Gene3D" id="3.30.450.40">
    <property type="match status" value="1"/>
</dbReference>
<dbReference type="InterPro" id="IPR029016">
    <property type="entry name" value="GAF-like_dom_sf"/>
</dbReference>
<dbReference type="Pfam" id="PF01590">
    <property type="entry name" value="GAF"/>
    <property type="match status" value="1"/>
</dbReference>
<feature type="domain" description="GAF" evidence="1">
    <location>
        <begin position="25"/>
        <end position="166"/>
    </location>
</feature>
<accession>A0A7W7H4Z6</accession>
<dbReference type="AlphaFoldDB" id="A0A7W7H4Z6"/>
<sequence length="168" mass="18015">MTLPAALADIGRLTEVAQYHWDDPRLRARLDEITARTADQLQVPVSLVSIMLDSAEYIAGATGLPDSITEVGGLPAEWSFCTQVVATGRPYLVTDATTDPAWMTNPAVTVYGARSYAGVPLLAPNGQILGAHCAVGTDTRAFNETDVSTLHTAAQEILALLRQHRNNE</sequence>